<comment type="caution">
    <text evidence="2">The sequence shown here is derived from an EMBL/GenBank/DDBJ whole genome shotgun (WGS) entry which is preliminary data.</text>
</comment>
<proteinExistence type="predicted"/>
<dbReference type="AlphaFoldDB" id="A0A9P6J7C2"/>
<evidence type="ECO:0000256" key="1">
    <source>
        <dbReference type="SAM" id="MobiDB-lite"/>
    </source>
</evidence>
<sequence>MIVLFYLIILPIYQDSLFDRVLRLRGLRHVLDKNRGNDVILYAGINGWILTFGIRFHYDTEIQNISVAQSQCEAWKRRREYAGFGSVAVALEMIPIANLVFMWTNIVGCALWVADEIEREERCQLQQQQQQHQQQHQITHDNNVASSSQSTSLFSSSNNAFMPTPQLKQQQELASQGPVSSLSPPKDSSK</sequence>
<feature type="compositionally biased region" description="Low complexity" evidence="1">
    <location>
        <begin position="146"/>
        <end position="157"/>
    </location>
</feature>
<dbReference type="PANTHER" id="PTHR34292">
    <property type="entry name" value="OUTER SPORE WALL PROTEIN LDS1"/>
    <property type="match status" value="1"/>
</dbReference>
<protein>
    <submittedName>
        <fullName evidence="2">Uncharacterized protein</fullName>
    </submittedName>
</protein>
<feature type="compositionally biased region" description="Polar residues" evidence="1">
    <location>
        <begin position="158"/>
        <end position="183"/>
    </location>
</feature>
<dbReference type="OrthoDB" id="10012223at2759"/>
<accession>A0A9P6J7C2</accession>
<organism evidence="2 3">
    <name type="scientific">Modicella reniformis</name>
    <dbReference type="NCBI Taxonomy" id="1440133"/>
    <lineage>
        <taxon>Eukaryota</taxon>
        <taxon>Fungi</taxon>
        <taxon>Fungi incertae sedis</taxon>
        <taxon>Mucoromycota</taxon>
        <taxon>Mortierellomycotina</taxon>
        <taxon>Mortierellomycetes</taxon>
        <taxon>Mortierellales</taxon>
        <taxon>Mortierellaceae</taxon>
        <taxon>Modicella</taxon>
    </lineage>
</organism>
<feature type="non-terminal residue" evidence="2">
    <location>
        <position position="190"/>
    </location>
</feature>
<evidence type="ECO:0000313" key="3">
    <source>
        <dbReference type="Proteomes" id="UP000749646"/>
    </source>
</evidence>
<feature type="region of interest" description="Disordered" evidence="1">
    <location>
        <begin position="133"/>
        <end position="190"/>
    </location>
</feature>
<name>A0A9P6J7C2_9FUNG</name>
<keyword evidence="3" id="KW-1185">Reference proteome</keyword>
<dbReference type="InterPro" id="IPR052786">
    <property type="entry name" value="Spore_wall_assembly"/>
</dbReference>
<dbReference type="Proteomes" id="UP000749646">
    <property type="component" value="Unassembled WGS sequence"/>
</dbReference>
<reference evidence="2" key="1">
    <citation type="journal article" date="2020" name="Fungal Divers.">
        <title>Resolving the Mortierellaceae phylogeny through synthesis of multi-gene phylogenetics and phylogenomics.</title>
        <authorList>
            <person name="Vandepol N."/>
            <person name="Liber J."/>
            <person name="Desiro A."/>
            <person name="Na H."/>
            <person name="Kennedy M."/>
            <person name="Barry K."/>
            <person name="Grigoriev I.V."/>
            <person name="Miller A.N."/>
            <person name="O'Donnell K."/>
            <person name="Stajich J.E."/>
            <person name="Bonito G."/>
        </authorList>
    </citation>
    <scope>NUCLEOTIDE SEQUENCE</scope>
    <source>
        <strain evidence="2">MES-2147</strain>
    </source>
</reference>
<dbReference type="PANTHER" id="PTHR34292:SF2">
    <property type="entry name" value="OUTER SPORE WALL PROTEIN LDS1"/>
    <property type="match status" value="1"/>
</dbReference>
<evidence type="ECO:0000313" key="2">
    <source>
        <dbReference type="EMBL" id="KAF9963976.1"/>
    </source>
</evidence>
<dbReference type="EMBL" id="JAAAHW010006244">
    <property type="protein sequence ID" value="KAF9963976.1"/>
    <property type="molecule type" value="Genomic_DNA"/>
</dbReference>
<gene>
    <name evidence="2" type="ORF">BGZ65_003230</name>
</gene>